<name>A0A454Y6V7_PRIPA</name>
<reference evidence="2" key="1">
    <citation type="journal article" date="2008" name="Nat. Genet.">
        <title>The Pristionchus pacificus genome provides a unique perspective on nematode lifestyle and parasitism.</title>
        <authorList>
            <person name="Dieterich C."/>
            <person name="Clifton S.W."/>
            <person name="Schuster L.N."/>
            <person name="Chinwalla A."/>
            <person name="Delehaunty K."/>
            <person name="Dinkelacker I."/>
            <person name="Fulton L."/>
            <person name="Fulton R."/>
            <person name="Godfrey J."/>
            <person name="Minx P."/>
            <person name="Mitreva M."/>
            <person name="Roeseler W."/>
            <person name="Tian H."/>
            <person name="Witte H."/>
            <person name="Yang S.P."/>
            <person name="Wilson R.K."/>
            <person name="Sommer R.J."/>
        </authorList>
    </citation>
    <scope>NUCLEOTIDE SEQUENCE [LARGE SCALE GENOMIC DNA]</scope>
    <source>
        <strain evidence="2">PS312</strain>
    </source>
</reference>
<organism evidence="1 2">
    <name type="scientific">Pristionchus pacificus</name>
    <name type="common">Parasitic nematode worm</name>
    <dbReference type="NCBI Taxonomy" id="54126"/>
    <lineage>
        <taxon>Eukaryota</taxon>
        <taxon>Metazoa</taxon>
        <taxon>Ecdysozoa</taxon>
        <taxon>Nematoda</taxon>
        <taxon>Chromadorea</taxon>
        <taxon>Rhabditida</taxon>
        <taxon>Rhabditina</taxon>
        <taxon>Diplogasteromorpha</taxon>
        <taxon>Diplogasteroidea</taxon>
        <taxon>Neodiplogasteridae</taxon>
        <taxon>Pristionchus</taxon>
    </lineage>
</organism>
<gene>
    <name evidence="1" type="primary">WBGene00117913</name>
</gene>
<evidence type="ECO:0000313" key="2">
    <source>
        <dbReference type="Proteomes" id="UP000005239"/>
    </source>
</evidence>
<evidence type="ECO:0000313" key="1">
    <source>
        <dbReference type="EnsemblMetazoa" id="PPA28359.1"/>
    </source>
</evidence>
<accession>A0A8R1ULE0</accession>
<keyword evidence="2" id="KW-1185">Reference proteome</keyword>
<dbReference type="Proteomes" id="UP000005239">
    <property type="component" value="Unassembled WGS sequence"/>
</dbReference>
<accession>A0A454Y6V7</accession>
<protein>
    <submittedName>
        <fullName evidence="1">Uncharacterized protein</fullName>
    </submittedName>
</protein>
<dbReference type="AlphaFoldDB" id="A0A454Y6V7"/>
<reference evidence="1" key="2">
    <citation type="submission" date="2022-06" db="UniProtKB">
        <authorList>
            <consortium name="EnsemblMetazoa"/>
        </authorList>
    </citation>
    <scope>IDENTIFICATION</scope>
    <source>
        <strain evidence="1">PS312</strain>
    </source>
</reference>
<sequence length="161" mass="18004">METFNGNDPKYTTCCCGAHITTLARVFIIIDLISVICTGSFIFLVPLLIVGLGVYGVFKQSRGPLFFYVILGVIFSMLSILIALALVATDNFKITITTIEDDGSKTRQEAPKEILYIAAILYVIGIAIKMYFTYVYWKMCKFIRDRELAQGAVPPVYYVKA</sequence>
<dbReference type="EnsemblMetazoa" id="PPA28359.1">
    <property type="protein sequence ID" value="PPA28359.1"/>
    <property type="gene ID" value="WBGene00117913"/>
</dbReference>
<proteinExistence type="predicted"/>